<feature type="domain" description="FIST C-domain" evidence="2">
    <location>
        <begin position="213"/>
        <end position="354"/>
    </location>
</feature>
<comment type="caution">
    <text evidence="3">The sequence shown here is derived from an EMBL/GenBank/DDBJ whole genome shotgun (WGS) entry which is preliminary data.</text>
</comment>
<sequence>MISLKYINSSKISDLKAELINLENNKGINSVLVLSGANNNYDEKQLNKLLKSYSKPIFGGHFPGIIYENKSYETGSVIVGLEYNPEIIYCDDIEDEDLIENTISKSISKFSEMKTLFVFVDSLSRGVDLFIQQIFIQFGLKYNYIGGGAGSLDFIPKPCIYTNDGVKKNCGLIIGLDKHSGIGVKHGWGKVAGPFKVSKSNLNQLIELDYKNAFNVYQEEISKHSNKYITEDNFFEIAKSYPFGITKFDSECIVRDPIKVTNGIIECVGVIKTGIYVNILHGDCQMLLDAADQAIKKALYGIDQNVIEFTFIVDCISRSLFLEKEFIKELNSIKTNIKSVPLFGVLSIGEIANNGKEYMDFYNKTIVIACL</sequence>
<name>A0AAE3M5D9_9BACT</name>
<reference evidence="3" key="1">
    <citation type="submission" date="2022-10" db="EMBL/GenBank/DDBJ databases">
        <authorList>
            <person name="Yu W.X."/>
        </authorList>
    </citation>
    <scope>NUCLEOTIDE SEQUENCE</scope>
    <source>
        <strain evidence="3">AAT</strain>
    </source>
</reference>
<dbReference type="RefSeq" id="WP_301191034.1">
    <property type="nucleotide sequence ID" value="NZ_JAPDPJ010000030.1"/>
</dbReference>
<evidence type="ECO:0000259" key="1">
    <source>
        <dbReference type="SMART" id="SM00897"/>
    </source>
</evidence>
<dbReference type="InterPro" id="IPR013702">
    <property type="entry name" value="FIST_domain_N"/>
</dbReference>
<dbReference type="SMART" id="SM01204">
    <property type="entry name" value="FIST_C"/>
    <property type="match status" value="1"/>
</dbReference>
<evidence type="ECO:0000313" key="3">
    <source>
        <dbReference type="EMBL" id="MCW3787469.1"/>
    </source>
</evidence>
<dbReference type="PANTHER" id="PTHR40252:SF2">
    <property type="entry name" value="BLR0328 PROTEIN"/>
    <property type="match status" value="1"/>
</dbReference>
<keyword evidence="4" id="KW-1185">Reference proteome</keyword>
<proteinExistence type="predicted"/>
<dbReference type="InterPro" id="IPR019494">
    <property type="entry name" value="FIST_C"/>
</dbReference>
<dbReference type="Proteomes" id="UP001209229">
    <property type="component" value="Unassembled WGS sequence"/>
</dbReference>
<dbReference type="EMBL" id="JAPDPJ010000030">
    <property type="protein sequence ID" value="MCW3787469.1"/>
    <property type="molecule type" value="Genomic_DNA"/>
</dbReference>
<dbReference type="Pfam" id="PF08495">
    <property type="entry name" value="FIST"/>
    <property type="match status" value="1"/>
</dbReference>
<evidence type="ECO:0000259" key="2">
    <source>
        <dbReference type="SMART" id="SM01204"/>
    </source>
</evidence>
<gene>
    <name evidence="3" type="ORF">OM075_13395</name>
</gene>
<evidence type="ECO:0000313" key="4">
    <source>
        <dbReference type="Proteomes" id="UP001209229"/>
    </source>
</evidence>
<dbReference type="Pfam" id="PF10442">
    <property type="entry name" value="FIST_C"/>
    <property type="match status" value="1"/>
</dbReference>
<protein>
    <submittedName>
        <fullName evidence="3">FIST C-terminal domain-containing protein</fullName>
    </submittedName>
</protein>
<organism evidence="3 4">
    <name type="scientific">Plebeiibacterium sediminum</name>
    <dbReference type="NCBI Taxonomy" id="2992112"/>
    <lineage>
        <taxon>Bacteria</taxon>
        <taxon>Pseudomonadati</taxon>
        <taxon>Bacteroidota</taxon>
        <taxon>Bacteroidia</taxon>
        <taxon>Marinilabiliales</taxon>
        <taxon>Marinilabiliaceae</taxon>
        <taxon>Plebeiibacterium</taxon>
    </lineage>
</organism>
<feature type="domain" description="FIST" evidence="1">
    <location>
        <begin position="27"/>
        <end position="212"/>
    </location>
</feature>
<dbReference type="SMART" id="SM00897">
    <property type="entry name" value="FIST"/>
    <property type="match status" value="1"/>
</dbReference>
<dbReference type="AlphaFoldDB" id="A0AAE3M5D9"/>
<accession>A0AAE3M5D9</accession>
<dbReference type="PANTHER" id="PTHR40252">
    <property type="entry name" value="BLR0328 PROTEIN"/>
    <property type="match status" value="1"/>
</dbReference>